<feature type="signal peptide" evidence="5">
    <location>
        <begin position="1"/>
        <end position="15"/>
    </location>
</feature>
<evidence type="ECO:0000256" key="1">
    <source>
        <dbReference type="ARBA" id="ARBA00022737"/>
    </source>
</evidence>
<keyword evidence="1" id="KW-0677">Repeat</keyword>
<dbReference type="SUPFAM" id="SSF48371">
    <property type="entry name" value="ARM repeat"/>
    <property type="match status" value="1"/>
</dbReference>
<reference evidence="7 8" key="1">
    <citation type="journal article" date="2024" name="Plant J.">
        <title>Genome sequences and population genomics reveal climatic adaptation and genomic divergence between two closely related sweetgum species.</title>
        <authorList>
            <person name="Xu W.Q."/>
            <person name="Ren C.Q."/>
            <person name="Zhang X.Y."/>
            <person name="Comes H.P."/>
            <person name="Liu X.H."/>
            <person name="Li Y.G."/>
            <person name="Kettle C.J."/>
            <person name="Jalonen R."/>
            <person name="Gaisberger H."/>
            <person name="Ma Y.Z."/>
            <person name="Qiu Y.X."/>
        </authorList>
    </citation>
    <scope>NUCLEOTIDE SEQUENCE [LARGE SCALE GENOMIC DNA]</scope>
    <source>
        <strain evidence="7">Hangzhou</strain>
    </source>
</reference>
<dbReference type="AlphaFoldDB" id="A0AAP0X1D2"/>
<organism evidence="7 8">
    <name type="scientific">Liquidambar formosana</name>
    <name type="common">Formosan gum</name>
    <dbReference type="NCBI Taxonomy" id="63359"/>
    <lineage>
        <taxon>Eukaryota</taxon>
        <taxon>Viridiplantae</taxon>
        <taxon>Streptophyta</taxon>
        <taxon>Embryophyta</taxon>
        <taxon>Tracheophyta</taxon>
        <taxon>Spermatophyta</taxon>
        <taxon>Magnoliopsida</taxon>
        <taxon>eudicotyledons</taxon>
        <taxon>Gunneridae</taxon>
        <taxon>Pentapetalae</taxon>
        <taxon>Saxifragales</taxon>
        <taxon>Altingiaceae</taxon>
        <taxon>Liquidambar</taxon>
    </lineage>
</organism>
<evidence type="ECO:0000259" key="6">
    <source>
        <dbReference type="PROSITE" id="PS50303"/>
    </source>
</evidence>
<dbReference type="PROSITE" id="PS50302">
    <property type="entry name" value="PUM"/>
    <property type="match status" value="2"/>
</dbReference>
<comment type="caution">
    <text evidence="7">The sequence shown here is derived from an EMBL/GenBank/DDBJ whole genome shotgun (WGS) entry which is preliminary data.</text>
</comment>
<dbReference type="Proteomes" id="UP001415857">
    <property type="component" value="Unassembled WGS sequence"/>
</dbReference>
<dbReference type="InterPro" id="IPR033133">
    <property type="entry name" value="PUM-HD"/>
</dbReference>
<name>A0AAP0X1D2_LIQFO</name>
<accession>A0AAP0X1D2</accession>
<feature type="chain" id="PRO_5043033754" description="PUM-HD domain-containing protein" evidence="5">
    <location>
        <begin position="16"/>
        <end position="150"/>
    </location>
</feature>
<dbReference type="EMBL" id="JBBPBK010000007">
    <property type="protein sequence ID" value="KAK9282310.1"/>
    <property type="molecule type" value="Genomic_DNA"/>
</dbReference>
<dbReference type="Pfam" id="PF00806">
    <property type="entry name" value="PUF"/>
    <property type="match status" value="2"/>
</dbReference>
<dbReference type="SMART" id="SM00025">
    <property type="entry name" value="Pumilio"/>
    <property type="match status" value="2"/>
</dbReference>
<protein>
    <recommendedName>
        <fullName evidence="6">PUM-HD domain-containing protein</fullName>
    </recommendedName>
</protein>
<evidence type="ECO:0000256" key="5">
    <source>
        <dbReference type="SAM" id="SignalP"/>
    </source>
</evidence>
<dbReference type="PANTHER" id="PTHR12537">
    <property type="entry name" value="RNA BINDING PROTEIN PUMILIO-RELATED"/>
    <property type="match status" value="1"/>
</dbReference>
<proteinExistence type="predicted"/>
<dbReference type="PANTHER" id="PTHR12537:SF121">
    <property type="entry name" value="PUMILIO HOMOLOG 5"/>
    <property type="match status" value="1"/>
</dbReference>
<dbReference type="InterPro" id="IPR001313">
    <property type="entry name" value="Pumilio_RNA-bd_rpt"/>
</dbReference>
<dbReference type="InterPro" id="IPR011989">
    <property type="entry name" value="ARM-like"/>
</dbReference>
<keyword evidence="2" id="KW-0810">Translation regulation</keyword>
<evidence type="ECO:0000313" key="8">
    <source>
        <dbReference type="Proteomes" id="UP001415857"/>
    </source>
</evidence>
<keyword evidence="3" id="KW-0694">RNA-binding</keyword>
<gene>
    <name evidence="7" type="ORF">L1049_005224</name>
</gene>
<dbReference type="PROSITE" id="PS50303">
    <property type="entry name" value="PUM_HD"/>
    <property type="match status" value="1"/>
</dbReference>
<evidence type="ECO:0000256" key="2">
    <source>
        <dbReference type="ARBA" id="ARBA00022845"/>
    </source>
</evidence>
<feature type="repeat" description="Pumilio" evidence="4">
    <location>
        <begin position="74"/>
        <end position="115"/>
    </location>
</feature>
<dbReference type="GO" id="GO:0006417">
    <property type="term" value="P:regulation of translation"/>
    <property type="evidence" value="ECO:0007669"/>
    <property type="project" value="UniProtKB-KW"/>
</dbReference>
<dbReference type="GO" id="GO:0003729">
    <property type="term" value="F:mRNA binding"/>
    <property type="evidence" value="ECO:0007669"/>
    <property type="project" value="TreeGrafter"/>
</dbReference>
<dbReference type="InterPro" id="IPR016024">
    <property type="entry name" value="ARM-type_fold"/>
</dbReference>
<feature type="repeat" description="Pumilio" evidence="4">
    <location>
        <begin position="38"/>
        <end position="73"/>
    </location>
</feature>
<evidence type="ECO:0000313" key="7">
    <source>
        <dbReference type="EMBL" id="KAK9282310.1"/>
    </source>
</evidence>
<evidence type="ECO:0000256" key="4">
    <source>
        <dbReference type="PROSITE-ProRule" id="PRU00317"/>
    </source>
</evidence>
<keyword evidence="8" id="KW-1185">Reference proteome</keyword>
<sequence length="150" mass="17488">MRSWNLLLFLLKTSTEIMLHSMFWREGKPHERSQIIDKLTGKIVQMSQHKYASNVVEKCLEHGDAAEQELLIEEIIGQPEENDNLLTMMKDQFANYVVQKSLETCNDKQRETLLNRIRVHLLALKKYTYGKHIVARFEQLSGEESQASDP</sequence>
<evidence type="ECO:0000256" key="3">
    <source>
        <dbReference type="ARBA" id="ARBA00022884"/>
    </source>
</evidence>
<keyword evidence="5" id="KW-0732">Signal</keyword>
<dbReference type="GO" id="GO:0005737">
    <property type="term" value="C:cytoplasm"/>
    <property type="evidence" value="ECO:0007669"/>
    <property type="project" value="TreeGrafter"/>
</dbReference>
<dbReference type="Gene3D" id="1.25.10.10">
    <property type="entry name" value="Leucine-rich Repeat Variant"/>
    <property type="match status" value="1"/>
</dbReference>
<feature type="domain" description="PUM-HD" evidence="6">
    <location>
        <begin position="1"/>
        <end position="141"/>
    </location>
</feature>